<dbReference type="PANTHER" id="PTHR46797:SF1">
    <property type="entry name" value="METHYLPHOSPHONATE SYNTHASE"/>
    <property type="match status" value="1"/>
</dbReference>
<keyword evidence="1" id="KW-0238">DNA-binding</keyword>
<evidence type="ECO:0000313" key="3">
    <source>
        <dbReference type="EMBL" id="AHD04872.1"/>
    </source>
</evidence>
<dbReference type="PANTHER" id="PTHR46797">
    <property type="entry name" value="HTH-TYPE TRANSCRIPTIONAL REGULATOR"/>
    <property type="match status" value="1"/>
</dbReference>
<dbReference type="PROSITE" id="PS50943">
    <property type="entry name" value="HTH_CROC1"/>
    <property type="match status" value="1"/>
</dbReference>
<name>V9W705_9BACL</name>
<keyword evidence="4" id="KW-1185">Reference proteome</keyword>
<dbReference type="AlphaFoldDB" id="V9W705"/>
<reference evidence="3 4" key="1">
    <citation type="journal article" date="2014" name="PLoS ONE">
        <title>How to Kill the Honey Bee Larva: Genomic Potential and Virulence Mechanisms of Paenibacillus larvae.</title>
        <authorList>
            <person name="Djukic M."/>
            <person name="Brzuszkiewicz E."/>
            <person name="Funfhaus A."/>
            <person name="Voss J."/>
            <person name="Gollnow K."/>
            <person name="Poppinga L."/>
            <person name="Liesegang H."/>
            <person name="Garcia-Gonzalez E."/>
            <person name="Genersch E."/>
            <person name="Daniel R."/>
        </authorList>
    </citation>
    <scope>NUCLEOTIDE SEQUENCE [LARGE SCALE GENOMIC DNA]</scope>
    <source>
        <strain evidence="3 4">DSM 25430</strain>
    </source>
</reference>
<dbReference type="EMBL" id="CP003355">
    <property type="protein sequence ID" value="AHD04872.1"/>
    <property type="molecule type" value="Genomic_DNA"/>
</dbReference>
<protein>
    <submittedName>
        <fullName evidence="3">Transcriptional regulator-like protein</fullName>
    </submittedName>
</protein>
<dbReference type="InterPro" id="IPR010982">
    <property type="entry name" value="Lambda_DNA-bd_dom_sf"/>
</dbReference>
<organism evidence="3 4">
    <name type="scientific">Paenibacillus larvae subsp. larvae DSM 25430</name>
    <dbReference type="NCBI Taxonomy" id="697284"/>
    <lineage>
        <taxon>Bacteria</taxon>
        <taxon>Bacillati</taxon>
        <taxon>Bacillota</taxon>
        <taxon>Bacilli</taxon>
        <taxon>Bacillales</taxon>
        <taxon>Paenibacillaceae</taxon>
        <taxon>Paenibacillus</taxon>
    </lineage>
</organism>
<feature type="domain" description="HTH cro/C1-type" evidence="2">
    <location>
        <begin position="17"/>
        <end position="71"/>
    </location>
</feature>
<evidence type="ECO:0000259" key="2">
    <source>
        <dbReference type="PROSITE" id="PS50943"/>
    </source>
</evidence>
<dbReference type="GO" id="GO:0003677">
    <property type="term" value="F:DNA binding"/>
    <property type="evidence" value="ECO:0007669"/>
    <property type="project" value="UniProtKB-KW"/>
</dbReference>
<dbReference type="PATRIC" id="fig|697284.3.peg.982"/>
<dbReference type="Pfam" id="PF01381">
    <property type="entry name" value="HTH_3"/>
    <property type="match status" value="1"/>
</dbReference>
<dbReference type="HOGENOM" id="CLU_1106297_0_0_9"/>
<dbReference type="KEGG" id="plv:ERIC2_c10400"/>
<dbReference type="SMART" id="SM00530">
    <property type="entry name" value="HTH_XRE"/>
    <property type="match status" value="2"/>
</dbReference>
<dbReference type="SUPFAM" id="SSF47413">
    <property type="entry name" value="lambda repressor-like DNA-binding domains"/>
    <property type="match status" value="1"/>
</dbReference>
<evidence type="ECO:0000256" key="1">
    <source>
        <dbReference type="ARBA" id="ARBA00023125"/>
    </source>
</evidence>
<proteinExistence type="predicted"/>
<dbReference type="InterPro" id="IPR001387">
    <property type="entry name" value="Cro/C1-type_HTH"/>
</dbReference>
<dbReference type="eggNOG" id="COG1396">
    <property type="taxonomic scope" value="Bacteria"/>
</dbReference>
<dbReference type="InterPro" id="IPR050807">
    <property type="entry name" value="TransReg_Diox_bact_type"/>
</dbReference>
<dbReference type="Gene3D" id="1.10.260.40">
    <property type="entry name" value="lambda repressor-like DNA-binding domains"/>
    <property type="match status" value="1"/>
</dbReference>
<evidence type="ECO:0000313" key="4">
    <source>
        <dbReference type="Proteomes" id="UP000029431"/>
    </source>
</evidence>
<dbReference type="GO" id="GO:0005829">
    <property type="term" value="C:cytosol"/>
    <property type="evidence" value="ECO:0007669"/>
    <property type="project" value="TreeGrafter"/>
</dbReference>
<accession>V9W705</accession>
<dbReference type="CDD" id="cd00093">
    <property type="entry name" value="HTH_XRE"/>
    <property type="match status" value="1"/>
</dbReference>
<sequence>MTVIYVGGSIMKIGDRIKNIRKALRYTQKEVAENAGISRMYLSDVEKNRYNPSLSVIEKIAEAMGISVDRLTGDSVSALIAERLGTMNMTYNELAKRTGTTIRYLEGIDDIKPDEGDYEVVGKIADVIGLNPGVLRAALARQEPPFPNYDEPSTTIEKDSKNIDFEVNIGANFDETCDTEKLKKEAGVIGQADEALKSIGTTVFDMVLESLEEEDVLKLAARTIGYTGTLTKEQIEQIKIAMKIILAKNDR</sequence>
<dbReference type="Proteomes" id="UP000029431">
    <property type="component" value="Chromosome"/>
</dbReference>
<dbReference type="GO" id="GO:0003700">
    <property type="term" value="F:DNA-binding transcription factor activity"/>
    <property type="evidence" value="ECO:0007669"/>
    <property type="project" value="TreeGrafter"/>
</dbReference>
<gene>
    <name evidence="3" type="ORF">ERIC2_c10400</name>
</gene>